<sequence>MAIPHVVRLFTCFVNGKNEIGKVTSVTLPKLSRKTENFRGGGMMGAVAIDLGLDDGALDATMVLGGVVREALLEYGGDMSHTALRFVGWLYDDEGGSQACEVEMRGRITEIDMGETKQGETTSHSFSLKNTYYKLSIDDKPLFEFDLLNFIYRKDGKDIVPDRIRSALGLG</sequence>
<evidence type="ECO:0000313" key="1">
    <source>
        <dbReference type="EMBL" id="UCQ00316.1"/>
    </source>
</evidence>
<name>A0AC61TI07_EDWTA</name>
<reference evidence="1" key="1">
    <citation type="submission" date="2021-09" db="EMBL/GenBank/DDBJ databases">
        <title>Comparative genomics of Edwardsiella genus reveals species-based diversity.</title>
        <authorList>
            <person name="Tekedar H.C."/>
            <person name="Kumru S."/>
            <person name="Waldbieser G.C."/>
            <person name="Reichley S.R."/>
            <person name="Lawrence M.L."/>
            <person name="Griffin M.J."/>
        </authorList>
    </citation>
    <scope>NUCLEOTIDE SEQUENCE</scope>
    <source>
        <strain evidence="1">ATCC 15947</strain>
    </source>
</reference>
<dbReference type="EMBL" id="CP084506">
    <property type="protein sequence ID" value="UCQ00316.1"/>
    <property type="molecule type" value="Genomic_DNA"/>
</dbReference>
<protein>
    <submittedName>
        <fullName evidence="1">Phage major tail tube protein</fullName>
    </submittedName>
</protein>
<dbReference type="Proteomes" id="UP000245918">
    <property type="component" value="Chromosome"/>
</dbReference>
<evidence type="ECO:0000313" key="2">
    <source>
        <dbReference type="Proteomes" id="UP000245918"/>
    </source>
</evidence>
<proteinExistence type="predicted"/>
<accession>A0AC61TI07</accession>
<keyword evidence="2" id="KW-1185">Reference proteome</keyword>
<organism evidence="1 2">
    <name type="scientific">Edwardsiella tarda ATCC 15947 = NBRC 105688</name>
    <dbReference type="NCBI Taxonomy" id="667121"/>
    <lineage>
        <taxon>Bacteria</taxon>
        <taxon>Pseudomonadati</taxon>
        <taxon>Pseudomonadota</taxon>
        <taxon>Gammaproteobacteria</taxon>
        <taxon>Enterobacterales</taxon>
        <taxon>Hafniaceae</taxon>
        <taxon>Edwardsiella</taxon>
    </lineage>
</organism>
<gene>
    <name evidence="1" type="ORF">DCL27_00435</name>
</gene>